<evidence type="ECO:0000313" key="1">
    <source>
        <dbReference type="EMBL" id="ORI98520.1"/>
    </source>
</evidence>
<organism evidence="1 2">
    <name type="scientific">Leuconostoc pseudomesenteroides</name>
    <dbReference type="NCBI Taxonomy" id="33968"/>
    <lineage>
        <taxon>Bacteria</taxon>
        <taxon>Bacillati</taxon>
        <taxon>Bacillota</taxon>
        <taxon>Bacilli</taxon>
        <taxon>Lactobacillales</taxon>
        <taxon>Lactobacillaceae</taxon>
        <taxon>Leuconostoc</taxon>
    </lineage>
</organism>
<accession>A0A1X0VFN6</accession>
<dbReference type="EMBL" id="MPLS01000003">
    <property type="protein sequence ID" value="ORI98520.1"/>
    <property type="molecule type" value="Genomic_DNA"/>
</dbReference>
<sequence length="100" mass="11395">MNDNQMNYGIAEKHSFKDALRNIGNIAAVGAHRYYFYAEHEGDTSQNKISKNDLLRLLVDNKQLQNQIMANELNIDKGGEFTMGIVNTCITQNIVTYLNR</sequence>
<proteinExistence type="predicted"/>
<name>A0A1X0VFN6_LEUPS</name>
<dbReference type="Proteomes" id="UP000192288">
    <property type="component" value="Unassembled WGS sequence"/>
</dbReference>
<evidence type="ECO:0000313" key="2">
    <source>
        <dbReference type="Proteomes" id="UP000192288"/>
    </source>
</evidence>
<protein>
    <submittedName>
        <fullName evidence="1">Uncharacterized protein</fullName>
    </submittedName>
</protein>
<dbReference type="AlphaFoldDB" id="A0A1X0VFN6"/>
<gene>
    <name evidence="1" type="ORF">BMR96_01640</name>
</gene>
<reference evidence="1 2" key="1">
    <citation type="journal article" date="2017" name="Front. Microbiol.">
        <title>Genomic Characterization of Dairy Associated Leuconostoc Species and Diversity of Leuconostocs in Undefined Mixed Mesophilic Starter Cultures.</title>
        <authorList>
            <person name="Frantzen C.A."/>
            <person name="Kot W."/>
            <person name="Pedersen T.B."/>
            <person name="Ardo Y.M."/>
            <person name="Broadbent J.R."/>
            <person name="Neve H."/>
            <person name="Hansen L.H."/>
            <person name="Dal Bello F."/>
            <person name="Ostlie H.M."/>
            <person name="Kleppen H.P."/>
            <person name="Vogensen F.K."/>
            <person name="Holo H."/>
        </authorList>
    </citation>
    <scope>NUCLEOTIDE SEQUENCE [LARGE SCALE GENOMIC DNA]</scope>
    <source>
        <strain evidence="1 2">LMGCF08</strain>
    </source>
</reference>
<comment type="caution">
    <text evidence="1">The sequence shown here is derived from an EMBL/GenBank/DDBJ whole genome shotgun (WGS) entry which is preliminary data.</text>
</comment>